<feature type="chain" id="PRO_5042043616" description="Lipocalin-like domain-containing protein" evidence="1">
    <location>
        <begin position="22"/>
        <end position="121"/>
    </location>
</feature>
<name>A0AAE3H2A6_9BACT</name>
<gene>
    <name evidence="2" type="ORF">EGI31_11870</name>
</gene>
<feature type="signal peptide" evidence="1">
    <location>
        <begin position="1"/>
        <end position="21"/>
    </location>
</feature>
<sequence length="121" mass="13347">MKKVSMILFALIFGLATAGFAQTSSNFFEGKWNVLVKGTPEGDATIPMRFEIKDGKMKGYFTAKGEQTETEMASAEAKGDELNMAFTISGYDITLLITKKDDDHATGKLMDMFEVEATRVK</sequence>
<evidence type="ECO:0000313" key="2">
    <source>
        <dbReference type="EMBL" id="MCP9763652.1"/>
    </source>
</evidence>
<accession>A0AAE3H2A6</accession>
<comment type="caution">
    <text evidence="2">The sequence shown here is derived from an EMBL/GenBank/DDBJ whole genome shotgun (WGS) entry which is preliminary data.</text>
</comment>
<dbReference type="EMBL" id="RJUF01000034">
    <property type="protein sequence ID" value="MCP9763652.1"/>
    <property type="molecule type" value="Genomic_DNA"/>
</dbReference>
<proteinExistence type="predicted"/>
<dbReference type="Proteomes" id="UP001204144">
    <property type="component" value="Unassembled WGS sequence"/>
</dbReference>
<organism evidence="2 3">
    <name type="scientific">Lacihabitans soyangensis</name>
    <dbReference type="NCBI Taxonomy" id="869394"/>
    <lineage>
        <taxon>Bacteria</taxon>
        <taxon>Pseudomonadati</taxon>
        <taxon>Bacteroidota</taxon>
        <taxon>Cytophagia</taxon>
        <taxon>Cytophagales</taxon>
        <taxon>Leadbetterellaceae</taxon>
        <taxon>Lacihabitans</taxon>
    </lineage>
</organism>
<evidence type="ECO:0000256" key="1">
    <source>
        <dbReference type="SAM" id="SignalP"/>
    </source>
</evidence>
<dbReference type="RefSeq" id="WP_255037427.1">
    <property type="nucleotide sequence ID" value="NZ_RJUF01000034.1"/>
</dbReference>
<keyword evidence="3" id="KW-1185">Reference proteome</keyword>
<dbReference type="AlphaFoldDB" id="A0AAE3H2A6"/>
<evidence type="ECO:0000313" key="3">
    <source>
        <dbReference type="Proteomes" id="UP001204144"/>
    </source>
</evidence>
<evidence type="ECO:0008006" key="4">
    <source>
        <dbReference type="Google" id="ProtNLM"/>
    </source>
</evidence>
<keyword evidence="1" id="KW-0732">Signal</keyword>
<protein>
    <recommendedName>
        <fullName evidence="4">Lipocalin-like domain-containing protein</fullName>
    </recommendedName>
</protein>
<reference evidence="2 3" key="1">
    <citation type="submission" date="2018-11" db="EMBL/GenBank/DDBJ databases">
        <title>Novel bacteria species description.</title>
        <authorList>
            <person name="Han J.-H."/>
        </authorList>
    </citation>
    <scope>NUCLEOTIDE SEQUENCE [LARGE SCALE GENOMIC DNA]</scope>
    <source>
        <strain evidence="2 3">KCTC23259</strain>
    </source>
</reference>